<protein>
    <submittedName>
        <fullName evidence="1">Uncharacterized protein</fullName>
    </submittedName>
</protein>
<name>A0AA35JNG5_9SAUR</name>
<dbReference type="Proteomes" id="UP001178461">
    <property type="component" value="Chromosome 1"/>
</dbReference>
<reference evidence="1" key="1">
    <citation type="submission" date="2022-12" db="EMBL/GenBank/DDBJ databases">
        <authorList>
            <person name="Alioto T."/>
            <person name="Alioto T."/>
            <person name="Gomez Garrido J."/>
        </authorList>
    </citation>
    <scope>NUCLEOTIDE SEQUENCE</scope>
</reference>
<keyword evidence="2" id="KW-1185">Reference proteome</keyword>
<proteinExistence type="predicted"/>
<sequence>MQLSHMGFEPATLTLSVPCTNQLSCPAGNDACNKNIYISPNASRKLIRTMYESSLRHRHEILATCSVAITFSFYVLCGGDEGLLPVDIPLRVERLIDPAEPSVS</sequence>
<evidence type="ECO:0000313" key="2">
    <source>
        <dbReference type="Proteomes" id="UP001178461"/>
    </source>
</evidence>
<dbReference type="AlphaFoldDB" id="A0AA35JNG5"/>
<evidence type="ECO:0000313" key="1">
    <source>
        <dbReference type="EMBL" id="CAI5762274.1"/>
    </source>
</evidence>
<gene>
    <name evidence="1" type="ORF">PODLI_1B004860</name>
</gene>
<organism evidence="1 2">
    <name type="scientific">Podarcis lilfordi</name>
    <name type="common">Lilford's wall lizard</name>
    <dbReference type="NCBI Taxonomy" id="74358"/>
    <lineage>
        <taxon>Eukaryota</taxon>
        <taxon>Metazoa</taxon>
        <taxon>Chordata</taxon>
        <taxon>Craniata</taxon>
        <taxon>Vertebrata</taxon>
        <taxon>Euteleostomi</taxon>
        <taxon>Lepidosauria</taxon>
        <taxon>Squamata</taxon>
        <taxon>Bifurcata</taxon>
        <taxon>Unidentata</taxon>
        <taxon>Episquamata</taxon>
        <taxon>Laterata</taxon>
        <taxon>Lacertibaenia</taxon>
        <taxon>Lacertidae</taxon>
        <taxon>Podarcis</taxon>
    </lineage>
</organism>
<accession>A0AA35JNG5</accession>
<dbReference type="EMBL" id="OX395126">
    <property type="protein sequence ID" value="CAI5762274.1"/>
    <property type="molecule type" value="Genomic_DNA"/>
</dbReference>